<feature type="domain" description="Methylguanine DNA methyltransferase ribonuclease-like" evidence="10">
    <location>
        <begin position="11"/>
        <end position="80"/>
    </location>
</feature>
<keyword evidence="3 8" id="KW-0489">Methyltransferase</keyword>
<dbReference type="Pfam" id="PF02870">
    <property type="entry name" value="Methyltransf_1N"/>
    <property type="match status" value="1"/>
</dbReference>
<sequence length="172" mass="18842">MLIRSITMNRHAIVSTRIGDLTLVASAHALVGVYFPHHWVKPASETLGDRVEATDPVIAEAARQLDEYLTGERTSFDLPTVLRGDEFQRRVWSLLEEIPYGETTSYGEIAQQLGEGETAQAVGKAVGQNPLSIVVPCHRVVGKNGSLTGYAGGLKRKQFLLELEEPATARLF</sequence>
<dbReference type="AlphaFoldDB" id="A0A4R2ITF9"/>
<evidence type="ECO:0000256" key="8">
    <source>
        <dbReference type="HAMAP-Rule" id="MF_00772"/>
    </source>
</evidence>
<dbReference type="PROSITE" id="PS00374">
    <property type="entry name" value="MGMT"/>
    <property type="match status" value="1"/>
</dbReference>
<feature type="active site" description="Nucleophile; methyl group acceptor" evidence="8">
    <location>
        <position position="137"/>
    </location>
</feature>
<comment type="catalytic activity">
    <reaction evidence="1 8">
        <text>a 4-O-methyl-thymidine in DNA + L-cysteinyl-[protein] = a thymidine in DNA + S-methyl-L-cysteinyl-[protein]</text>
        <dbReference type="Rhea" id="RHEA:53428"/>
        <dbReference type="Rhea" id="RHEA-COMP:10131"/>
        <dbReference type="Rhea" id="RHEA-COMP:10132"/>
        <dbReference type="Rhea" id="RHEA-COMP:13555"/>
        <dbReference type="Rhea" id="RHEA-COMP:13556"/>
        <dbReference type="ChEBI" id="CHEBI:29950"/>
        <dbReference type="ChEBI" id="CHEBI:82612"/>
        <dbReference type="ChEBI" id="CHEBI:137386"/>
        <dbReference type="ChEBI" id="CHEBI:137387"/>
        <dbReference type="EC" id="2.1.1.63"/>
    </reaction>
</comment>
<evidence type="ECO:0000256" key="5">
    <source>
        <dbReference type="ARBA" id="ARBA00022763"/>
    </source>
</evidence>
<dbReference type="Gene3D" id="1.10.10.10">
    <property type="entry name" value="Winged helix-like DNA-binding domain superfamily/Winged helix DNA-binding domain"/>
    <property type="match status" value="1"/>
</dbReference>
<dbReference type="NCBIfam" id="TIGR00589">
    <property type="entry name" value="ogt"/>
    <property type="match status" value="1"/>
</dbReference>
<dbReference type="EMBL" id="SLWR01000005">
    <property type="protein sequence ID" value="TCO47832.1"/>
    <property type="molecule type" value="Genomic_DNA"/>
</dbReference>
<evidence type="ECO:0000313" key="11">
    <source>
        <dbReference type="EMBL" id="TCO47832.1"/>
    </source>
</evidence>
<dbReference type="HAMAP" id="MF_00772">
    <property type="entry name" value="OGT"/>
    <property type="match status" value="1"/>
</dbReference>
<dbReference type="Proteomes" id="UP000295573">
    <property type="component" value="Unassembled WGS sequence"/>
</dbReference>
<keyword evidence="5 8" id="KW-0227">DNA damage</keyword>
<dbReference type="InterPro" id="IPR036631">
    <property type="entry name" value="MGMT_N_sf"/>
</dbReference>
<keyword evidence="12" id="KW-1185">Reference proteome</keyword>
<reference evidence="11 12" key="1">
    <citation type="journal article" date="2015" name="Stand. Genomic Sci.">
        <title>Genomic Encyclopedia of Bacterial and Archaeal Type Strains, Phase III: the genomes of soil and plant-associated and newly described type strains.</title>
        <authorList>
            <person name="Whitman W.B."/>
            <person name="Woyke T."/>
            <person name="Klenk H.P."/>
            <person name="Zhou Y."/>
            <person name="Lilburn T.G."/>
            <person name="Beck B.J."/>
            <person name="De Vos P."/>
            <person name="Vandamme P."/>
            <person name="Eisen J.A."/>
            <person name="Garrity G."/>
            <person name="Hugenholtz P."/>
            <person name="Kyrpides N.C."/>
        </authorList>
    </citation>
    <scope>NUCLEOTIDE SEQUENCE [LARGE SCALE GENOMIC DNA]</scope>
    <source>
        <strain evidence="11 12">VKM Ac-2541</strain>
    </source>
</reference>
<comment type="miscellaneous">
    <text evidence="8">This enzyme catalyzes only one turnover and therefore is not strictly catalytic. According to one definition, an enzyme is a biocatalyst that acts repeatedly and over many reaction cycles.</text>
</comment>
<dbReference type="SUPFAM" id="SSF53155">
    <property type="entry name" value="Methylated DNA-protein cysteine methyltransferase domain"/>
    <property type="match status" value="1"/>
</dbReference>
<evidence type="ECO:0000256" key="1">
    <source>
        <dbReference type="ARBA" id="ARBA00001286"/>
    </source>
</evidence>
<dbReference type="CDD" id="cd06445">
    <property type="entry name" value="ATase"/>
    <property type="match status" value="1"/>
</dbReference>
<dbReference type="FunFam" id="1.10.10.10:FF:000337">
    <property type="entry name" value="Methylated-DNA--protein-cysteine methyltransferase"/>
    <property type="match status" value="1"/>
</dbReference>
<keyword evidence="4 8" id="KW-0808">Transferase</keyword>
<evidence type="ECO:0000313" key="12">
    <source>
        <dbReference type="Proteomes" id="UP000295573"/>
    </source>
</evidence>
<comment type="function">
    <text evidence="8">Involved in the cellular defense against the biological effects of O6-methylguanine (O6-MeG) and O4-methylthymine (O4-MeT) in DNA. Repairs the methylated nucleobase in DNA by stoichiometrically transferring the methyl group to a cysteine residue in the enzyme. This is a suicide reaction: the enzyme is irreversibly inactivated.</text>
</comment>
<dbReference type="EC" id="2.1.1.63" evidence="8"/>
<dbReference type="InterPro" id="IPR008332">
    <property type="entry name" value="MethylG_MeTrfase_N"/>
</dbReference>
<evidence type="ECO:0000256" key="6">
    <source>
        <dbReference type="ARBA" id="ARBA00023204"/>
    </source>
</evidence>
<dbReference type="GO" id="GO:0006307">
    <property type="term" value="P:DNA alkylation repair"/>
    <property type="evidence" value="ECO:0007669"/>
    <property type="project" value="UniProtKB-UniRule"/>
</dbReference>
<keyword evidence="6 8" id="KW-0234">DNA repair</keyword>
<name>A0A4R2ITF9_9ACTN</name>
<comment type="subcellular location">
    <subcellularLocation>
        <location evidence="8">Cytoplasm</location>
    </subcellularLocation>
</comment>
<organism evidence="11 12">
    <name type="scientific">Kribbella antiqua</name>
    <dbReference type="NCBI Taxonomy" id="2512217"/>
    <lineage>
        <taxon>Bacteria</taxon>
        <taxon>Bacillati</taxon>
        <taxon>Actinomycetota</taxon>
        <taxon>Actinomycetes</taxon>
        <taxon>Propionibacteriales</taxon>
        <taxon>Kribbellaceae</taxon>
        <taxon>Kribbella</taxon>
    </lineage>
</organism>
<dbReference type="Gene3D" id="3.30.160.70">
    <property type="entry name" value="Methylated DNA-protein cysteine methyltransferase domain"/>
    <property type="match status" value="1"/>
</dbReference>
<evidence type="ECO:0000259" key="9">
    <source>
        <dbReference type="Pfam" id="PF01035"/>
    </source>
</evidence>
<dbReference type="PANTHER" id="PTHR10815:SF13">
    <property type="entry name" value="METHYLATED-DNA--PROTEIN-CYSTEINE METHYLTRANSFERASE"/>
    <property type="match status" value="1"/>
</dbReference>
<comment type="similarity">
    <text evidence="8">Belongs to the MGMT family.</text>
</comment>
<dbReference type="GO" id="GO:0003908">
    <property type="term" value="F:methylated-DNA-[protein]-cysteine S-methyltransferase activity"/>
    <property type="evidence" value="ECO:0007669"/>
    <property type="project" value="UniProtKB-UniRule"/>
</dbReference>
<dbReference type="InterPro" id="IPR014048">
    <property type="entry name" value="MethylDNA_cys_MeTrfase_DNA-bd"/>
</dbReference>
<evidence type="ECO:0000256" key="2">
    <source>
        <dbReference type="ARBA" id="ARBA00022490"/>
    </source>
</evidence>
<protein>
    <recommendedName>
        <fullName evidence="8">Methylated-DNA--protein-cysteine methyltransferase</fullName>
        <ecNumber evidence="8">2.1.1.63</ecNumber>
    </recommendedName>
    <alternativeName>
        <fullName evidence="8">6-O-methylguanine-DNA methyltransferase</fullName>
        <shortName evidence="8">MGMT</shortName>
    </alternativeName>
    <alternativeName>
        <fullName evidence="8">O-6-methylguanine-DNA-alkyltransferase</fullName>
    </alternativeName>
</protein>
<keyword evidence="2 8" id="KW-0963">Cytoplasm</keyword>
<dbReference type="InterPro" id="IPR023546">
    <property type="entry name" value="MGMT"/>
</dbReference>
<evidence type="ECO:0000256" key="3">
    <source>
        <dbReference type="ARBA" id="ARBA00022603"/>
    </source>
</evidence>
<feature type="domain" description="Methylated-DNA-[protein]-cysteine S-methyltransferase DNA binding" evidence="9">
    <location>
        <begin position="86"/>
        <end position="165"/>
    </location>
</feature>
<gene>
    <name evidence="11" type="ORF">EV646_105389</name>
</gene>
<dbReference type="Pfam" id="PF01035">
    <property type="entry name" value="DNA_binding_1"/>
    <property type="match status" value="1"/>
</dbReference>
<proteinExistence type="inferred from homology"/>
<dbReference type="InterPro" id="IPR036217">
    <property type="entry name" value="MethylDNA_cys_MeTrfase_DNAb"/>
</dbReference>
<comment type="caution">
    <text evidence="11">The sequence shown here is derived from an EMBL/GenBank/DDBJ whole genome shotgun (WGS) entry which is preliminary data.</text>
</comment>
<dbReference type="GO" id="GO:0032259">
    <property type="term" value="P:methylation"/>
    <property type="evidence" value="ECO:0007669"/>
    <property type="project" value="UniProtKB-KW"/>
</dbReference>
<evidence type="ECO:0000256" key="7">
    <source>
        <dbReference type="ARBA" id="ARBA00049348"/>
    </source>
</evidence>
<dbReference type="SUPFAM" id="SSF46767">
    <property type="entry name" value="Methylated DNA-protein cysteine methyltransferase, C-terminal domain"/>
    <property type="match status" value="1"/>
</dbReference>
<accession>A0A4R2ITF9</accession>
<dbReference type="PANTHER" id="PTHR10815">
    <property type="entry name" value="METHYLATED-DNA--PROTEIN-CYSTEINE METHYLTRANSFERASE"/>
    <property type="match status" value="1"/>
</dbReference>
<dbReference type="InterPro" id="IPR001497">
    <property type="entry name" value="MethylDNA_cys_MeTrfase_AS"/>
</dbReference>
<evidence type="ECO:0000256" key="4">
    <source>
        <dbReference type="ARBA" id="ARBA00022679"/>
    </source>
</evidence>
<evidence type="ECO:0000259" key="10">
    <source>
        <dbReference type="Pfam" id="PF02870"/>
    </source>
</evidence>
<dbReference type="GO" id="GO:0005737">
    <property type="term" value="C:cytoplasm"/>
    <property type="evidence" value="ECO:0007669"/>
    <property type="project" value="UniProtKB-SubCell"/>
</dbReference>
<dbReference type="InterPro" id="IPR036388">
    <property type="entry name" value="WH-like_DNA-bd_sf"/>
</dbReference>
<comment type="catalytic activity">
    <reaction evidence="7 8">
        <text>a 6-O-methyl-2'-deoxyguanosine in DNA + L-cysteinyl-[protein] = S-methyl-L-cysteinyl-[protein] + a 2'-deoxyguanosine in DNA</text>
        <dbReference type="Rhea" id="RHEA:24000"/>
        <dbReference type="Rhea" id="RHEA-COMP:10131"/>
        <dbReference type="Rhea" id="RHEA-COMP:10132"/>
        <dbReference type="Rhea" id="RHEA-COMP:11367"/>
        <dbReference type="Rhea" id="RHEA-COMP:11368"/>
        <dbReference type="ChEBI" id="CHEBI:29950"/>
        <dbReference type="ChEBI" id="CHEBI:82612"/>
        <dbReference type="ChEBI" id="CHEBI:85445"/>
        <dbReference type="ChEBI" id="CHEBI:85448"/>
        <dbReference type="EC" id="2.1.1.63"/>
    </reaction>
</comment>